<gene>
    <name evidence="2" type="ORF">AWZ03_012324</name>
</gene>
<organism evidence="2 3">
    <name type="scientific">Drosophila navojoa</name>
    <name type="common">Fruit fly</name>
    <dbReference type="NCBI Taxonomy" id="7232"/>
    <lineage>
        <taxon>Eukaryota</taxon>
        <taxon>Metazoa</taxon>
        <taxon>Ecdysozoa</taxon>
        <taxon>Arthropoda</taxon>
        <taxon>Hexapoda</taxon>
        <taxon>Insecta</taxon>
        <taxon>Pterygota</taxon>
        <taxon>Neoptera</taxon>
        <taxon>Endopterygota</taxon>
        <taxon>Diptera</taxon>
        <taxon>Brachycera</taxon>
        <taxon>Muscomorpha</taxon>
        <taxon>Ephydroidea</taxon>
        <taxon>Drosophilidae</taxon>
        <taxon>Drosophila</taxon>
    </lineage>
</organism>
<proteinExistence type="predicted"/>
<dbReference type="AlphaFoldDB" id="A0A484AXP2"/>
<comment type="caution">
    <text evidence="2">The sequence shown here is derived from an EMBL/GenBank/DDBJ whole genome shotgun (WGS) entry which is preliminary data.</text>
</comment>
<evidence type="ECO:0000313" key="3">
    <source>
        <dbReference type="Proteomes" id="UP000295192"/>
    </source>
</evidence>
<accession>A0A484AXP2</accession>
<reference evidence="2 3" key="1">
    <citation type="journal article" date="2019" name="J. Hered.">
        <title>An Improved Genome Assembly for Drosophila navojoa, the Basal Species in the mojavensis Cluster.</title>
        <authorList>
            <person name="Vanderlinde T."/>
            <person name="Dupim E.G."/>
            <person name="Nazario-Yepiz N.O."/>
            <person name="Carvalho A.B."/>
        </authorList>
    </citation>
    <scope>NUCLEOTIDE SEQUENCE [LARGE SCALE GENOMIC DNA]</scope>
    <source>
        <strain evidence="2">Navoj_Jal97</strain>
        <tissue evidence="2">Whole organism</tissue>
    </source>
</reference>
<dbReference type="OrthoDB" id="7874616at2759"/>
<dbReference type="OMA" id="VMEWTEK"/>
<name>A0A484AXP2_DRONA</name>
<protein>
    <submittedName>
        <fullName evidence="2">Uncharacterized protein</fullName>
    </submittedName>
</protein>
<feature type="compositionally biased region" description="Basic and acidic residues" evidence="1">
    <location>
        <begin position="96"/>
        <end position="108"/>
    </location>
</feature>
<feature type="region of interest" description="Disordered" evidence="1">
    <location>
        <begin position="96"/>
        <end position="138"/>
    </location>
</feature>
<sequence length="156" mass="17500">MYNNLTENEMAKLAEKDASVKDLAVASIGDPIALCLQETQQKLSTIKVTQDADERPGKELEQLEGEIVKPIPDEIDKLTKDDHFKVMEWTEKLTPNDECRDQTAESRRSQFVSKIPKPNPSSKIRPMTKGENKKSNIPIIVEASYKTGQEAGKQSN</sequence>
<evidence type="ECO:0000313" key="2">
    <source>
        <dbReference type="EMBL" id="TDG41256.1"/>
    </source>
</evidence>
<dbReference type="Proteomes" id="UP000295192">
    <property type="component" value="Unassembled WGS sequence"/>
</dbReference>
<keyword evidence="3" id="KW-1185">Reference proteome</keyword>
<dbReference type="EMBL" id="LSRL02000386">
    <property type="protein sequence ID" value="TDG41256.1"/>
    <property type="molecule type" value="Genomic_DNA"/>
</dbReference>
<evidence type="ECO:0000256" key="1">
    <source>
        <dbReference type="SAM" id="MobiDB-lite"/>
    </source>
</evidence>